<evidence type="ECO:0000256" key="11">
    <source>
        <dbReference type="ARBA" id="ARBA00023237"/>
    </source>
</evidence>
<keyword evidence="7" id="KW-0408">Iron</keyword>
<comment type="subcellular location">
    <subcellularLocation>
        <location evidence="1 12">Cell outer membrane</location>
        <topology evidence="1 12">Multi-pass membrane protein</topology>
    </subcellularLocation>
</comment>
<keyword evidence="18" id="KW-1185">Reference proteome</keyword>
<keyword evidence="5 12" id="KW-0812">Transmembrane</keyword>
<feature type="domain" description="TonB-dependent receptor plug" evidence="16">
    <location>
        <begin position="68"/>
        <end position="178"/>
    </location>
</feature>
<dbReference type="Pfam" id="PF07715">
    <property type="entry name" value="Plug"/>
    <property type="match status" value="1"/>
</dbReference>
<keyword evidence="17" id="KW-0675">Receptor</keyword>
<evidence type="ECO:0000256" key="12">
    <source>
        <dbReference type="PROSITE-ProRule" id="PRU01360"/>
    </source>
</evidence>
<dbReference type="RefSeq" id="WP_094890098.1">
    <property type="nucleotide sequence ID" value="NZ_NPEY01000001.1"/>
</dbReference>
<evidence type="ECO:0000256" key="3">
    <source>
        <dbReference type="ARBA" id="ARBA00022452"/>
    </source>
</evidence>
<evidence type="ECO:0000256" key="2">
    <source>
        <dbReference type="ARBA" id="ARBA00022448"/>
    </source>
</evidence>
<evidence type="ECO:0000259" key="15">
    <source>
        <dbReference type="Pfam" id="PF00593"/>
    </source>
</evidence>
<feature type="chain" id="PRO_5045854825" evidence="14">
    <location>
        <begin position="44"/>
        <end position="709"/>
    </location>
</feature>
<evidence type="ECO:0000256" key="13">
    <source>
        <dbReference type="RuleBase" id="RU003357"/>
    </source>
</evidence>
<evidence type="ECO:0000256" key="6">
    <source>
        <dbReference type="ARBA" id="ARBA00022729"/>
    </source>
</evidence>
<evidence type="ECO:0000256" key="10">
    <source>
        <dbReference type="ARBA" id="ARBA00023136"/>
    </source>
</evidence>
<keyword evidence="8" id="KW-0406">Ion transport</keyword>
<dbReference type="Proteomes" id="UP000216538">
    <property type="component" value="Unassembled WGS sequence"/>
</dbReference>
<dbReference type="EMBL" id="NPEY01000001">
    <property type="protein sequence ID" value="OZT76011.1"/>
    <property type="molecule type" value="Genomic_DNA"/>
</dbReference>
<dbReference type="InterPro" id="IPR039426">
    <property type="entry name" value="TonB-dep_rcpt-like"/>
</dbReference>
<evidence type="ECO:0000256" key="7">
    <source>
        <dbReference type="ARBA" id="ARBA00023004"/>
    </source>
</evidence>
<name>A0ABX4GF34_9GAMM</name>
<dbReference type="InterPro" id="IPR037066">
    <property type="entry name" value="Plug_dom_sf"/>
</dbReference>
<dbReference type="SUPFAM" id="SSF56935">
    <property type="entry name" value="Porins"/>
    <property type="match status" value="1"/>
</dbReference>
<keyword evidence="10 12" id="KW-0472">Membrane</keyword>
<sequence>MLFGRNPVFKVSLKKTSLKKVPLKVTTTSFCLLSCLGAGQSWAQESPADSNSLATLEVTAPRLSRELYATPAAVTTLDREAIAQGQQRTRLDEALVRVPGIFLQNRDNFAQGQRIAIRGFGARAPFGVRGITVMVDGIPYTLPDGQAQLDAIDLDSAERIEVIRGPSSVLYGNAAGGVIDVTTADGRDNPGSSVRTEVGSDGYRKAVVQTGGAQGDWSHHVSLSALNVDGYREQSSTEKYLLNAKLRRELGSDRALTAIINLLDNPRSEDAGGITREIVRNDPQGTVDSAFYSPTRLDSRQSVDQQLLGLQYEDLSAGPGEFYLKGFVAQRDFEQQLPYVGDSRIGYQRDYLGASAEYHHEITLASLPLNYIAGVDVARQDDERFRNAVNGQGVVGEQLAEETQTATSAGVFAQGDLALSEQVTLSLGARFDRVELEIDDRYLADEGGDQSGEQTFNEWSGSAGLSYRYRPQHQAYINTGTAFETPTFSEFANPAGGGFNPSVSPQKAWNREVGLRGYIEPLAMDYDLALFSVRVRDELVPYDDGGRTFYQNAGDTDRDGIELALGWQVASQWRLNSALTLARYEFDQFATPTESFAGNRIPGLPEQTWVNQLTWQGLDERFATLETQYVGDVVADNANETEVDSYWLVNLRVGDGWQLGSDTRLNAYVGVRNLFDEEHYANVRLNGTYGRFYEPAPGRSVYGGLEVRF</sequence>
<keyword evidence="11 12" id="KW-0998">Cell outer membrane</keyword>
<dbReference type="PROSITE" id="PS52016">
    <property type="entry name" value="TONB_DEPENDENT_REC_3"/>
    <property type="match status" value="1"/>
</dbReference>
<evidence type="ECO:0000256" key="1">
    <source>
        <dbReference type="ARBA" id="ARBA00004571"/>
    </source>
</evidence>
<dbReference type="InterPro" id="IPR036942">
    <property type="entry name" value="Beta-barrel_TonB_sf"/>
</dbReference>
<evidence type="ECO:0000256" key="14">
    <source>
        <dbReference type="SAM" id="SignalP"/>
    </source>
</evidence>
<feature type="domain" description="TonB-dependent receptor-like beta-barrel" evidence="15">
    <location>
        <begin position="267"/>
        <end position="674"/>
    </location>
</feature>
<dbReference type="Gene3D" id="2.170.130.10">
    <property type="entry name" value="TonB-dependent receptor, plug domain"/>
    <property type="match status" value="1"/>
</dbReference>
<evidence type="ECO:0000256" key="8">
    <source>
        <dbReference type="ARBA" id="ARBA00023065"/>
    </source>
</evidence>
<protein>
    <submittedName>
        <fullName evidence="17">TonB-dependent receptor</fullName>
    </submittedName>
</protein>
<dbReference type="Gene3D" id="2.40.170.20">
    <property type="entry name" value="TonB-dependent receptor, beta-barrel domain"/>
    <property type="match status" value="1"/>
</dbReference>
<evidence type="ECO:0000259" key="16">
    <source>
        <dbReference type="Pfam" id="PF07715"/>
    </source>
</evidence>
<evidence type="ECO:0000256" key="9">
    <source>
        <dbReference type="ARBA" id="ARBA00023077"/>
    </source>
</evidence>
<gene>
    <name evidence="17" type="ORF">CE457_01970</name>
</gene>
<evidence type="ECO:0000256" key="5">
    <source>
        <dbReference type="ARBA" id="ARBA00022692"/>
    </source>
</evidence>
<dbReference type="InterPro" id="IPR012910">
    <property type="entry name" value="Plug_dom"/>
</dbReference>
<keyword evidence="3 12" id="KW-1134">Transmembrane beta strand</keyword>
<dbReference type="PANTHER" id="PTHR32552">
    <property type="entry name" value="FERRICHROME IRON RECEPTOR-RELATED"/>
    <property type="match status" value="1"/>
</dbReference>
<keyword evidence="6 14" id="KW-0732">Signal</keyword>
<comment type="caution">
    <text evidence="17">The sequence shown here is derived from an EMBL/GenBank/DDBJ whole genome shotgun (WGS) entry which is preliminary data.</text>
</comment>
<keyword evidence="2 12" id="KW-0813">Transport</keyword>
<comment type="similarity">
    <text evidence="12 13">Belongs to the TonB-dependent receptor family.</text>
</comment>
<reference evidence="17 18" key="1">
    <citation type="submission" date="2017-07" db="EMBL/GenBank/DDBJ databases">
        <title>Shotgun whole genome sequences of three halophilic bacterial isolates.</title>
        <authorList>
            <person name="Pozzo T."/>
            <person name="Higdon S.M."/>
            <person name="Quillaguaman J."/>
        </authorList>
    </citation>
    <scope>NUCLEOTIDE SEQUENCE [LARGE SCALE GENOMIC DNA]</scope>
    <source>
        <strain evidence="17 18">LC1</strain>
    </source>
</reference>
<evidence type="ECO:0000313" key="18">
    <source>
        <dbReference type="Proteomes" id="UP000216538"/>
    </source>
</evidence>
<proteinExistence type="inferred from homology"/>
<organism evidence="17 18">
    <name type="scientific">Vreelandella boliviensis LC1</name>
    <dbReference type="NCBI Taxonomy" id="1072583"/>
    <lineage>
        <taxon>Bacteria</taxon>
        <taxon>Pseudomonadati</taxon>
        <taxon>Pseudomonadota</taxon>
        <taxon>Gammaproteobacteria</taxon>
        <taxon>Oceanospirillales</taxon>
        <taxon>Halomonadaceae</taxon>
        <taxon>Vreelandella</taxon>
    </lineage>
</organism>
<accession>A0ABX4GF34</accession>
<dbReference type="Pfam" id="PF00593">
    <property type="entry name" value="TonB_dep_Rec_b-barrel"/>
    <property type="match status" value="1"/>
</dbReference>
<evidence type="ECO:0000313" key="17">
    <source>
        <dbReference type="EMBL" id="OZT76011.1"/>
    </source>
</evidence>
<keyword evidence="4" id="KW-0410">Iron transport</keyword>
<dbReference type="PANTHER" id="PTHR32552:SF68">
    <property type="entry name" value="FERRICHROME OUTER MEMBRANE TRANSPORTER_PHAGE RECEPTOR"/>
    <property type="match status" value="1"/>
</dbReference>
<evidence type="ECO:0000256" key="4">
    <source>
        <dbReference type="ARBA" id="ARBA00022496"/>
    </source>
</evidence>
<keyword evidence="9 13" id="KW-0798">TonB box</keyword>
<dbReference type="CDD" id="cd01347">
    <property type="entry name" value="ligand_gated_channel"/>
    <property type="match status" value="1"/>
</dbReference>
<dbReference type="InterPro" id="IPR000531">
    <property type="entry name" value="Beta-barrel_TonB"/>
</dbReference>
<feature type="signal peptide" evidence="14">
    <location>
        <begin position="1"/>
        <end position="43"/>
    </location>
</feature>